<evidence type="ECO:0000313" key="2">
    <source>
        <dbReference type="EMBL" id="PYI50734.1"/>
    </source>
</evidence>
<protein>
    <submittedName>
        <fullName evidence="2">Uncharacterized protein</fullName>
    </submittedName>
</protein>
<keyword evidence="3" id="KW-1185">Reference proteome</keyword>
<dbReference type="RefSeq" id="WP_110843478.1">
    <property type="nucleotide sequence ID" value="NZ_QJVJ01000017.1"/>
</dbReference>
<proteinExistence type="predicted"/>
<dbReference type="EMBL" id="QJVJ01000017">
    <property type="protein sequence ID" value="PYI50734.1"/>
    <property type="molecule type" value="Genomic_DNA"/>
</dbReference>
<feature type="region of interest" description="Disordered" evidence="1">
    <location>
        <begin position="220"/>
        <end position="242"/>
    </location>
</feature>
<dbReference type="OrthoDB" id="2654642at2"/>
<gene>
    <name evidence="2" type="ORF">DLM86_28645</name>
</gene>
<dbReference type="Proteomes" id="UP000247476">
    <property type="component" value="Unassembled WGS sequence"/>
</dbReference>
<comment type="caution">
    <text evidence="2">The sequence shown here is derived from an EMBL/GenBank/DDBJ whole genome shotgun (WGS) entry which is preliminary data.</text>
</comment>
<evidence type="ECO:0000256" key="1">
    <source>
        <dbReference type="SAM" id="MobiDB-lite"/>
    </source>
</evidence>
<sequence>MIKGWNERAQARAGKLALTAMLAVGAIAGIGGSAYAEDTKEQATLAASAVTVAAATVEGGAMTIAVFGPDSGLMMTPAHQRHYWKLLVDAYAPDLAAAWGQALEERKQVEATIPKAEPISVHVSDIKELQPADEMKKPIVEHKLQPLPEAGTREKGVGEIRFEKSNAVEAVPAIMDKEPPAPIARQIKLSEAVEAGDAQAIRDLLPQLLDDYRKQTAELKERLAKLPSSDSTESATKNEDDA</sequence>
<name>A0A2V5JZI0_9BACL</name>
<organism evidence="2 3">
    <name type="scientific">Paenibacillus flagellatus</name>
    <dbReference type="NCBI Taxonomy" id="2211139"/>
    <lineage>
        <taxon>Bacteria</taxon>
        <taxon>Bacillati</taxon>
        <taxon>Bacillota</taxon>
        <taxon>Bacilli</taxon>
        <taxon>Bacillales</taxon>
        <taxon>Paenibacillaceae</taxon>
        <taxon>Paenibacillus</taxon>
    </lineage>
</organism>
<reference evidence="2 3" key="1">
    <citation type="submission" date="2018-05" db="EMBL/GenBank/DDBJ databases">
        <title>Paenibacillus flagellatus sp. nov., isolated from selenium mineral soil.</title>
        <authorList>
            <person name="Dai X."/>
        </authorList>
    </citation>
    <scope>NUCLEOTIDE SEQUENCE [LARGE SCALE GENOMIC DNA]</scope>
    <source>
        <strain evidence="2 3">DXL2</strain>
    </source>
</reference>
<accession>A0A2V5JZI0</accession>
<evidence type="ECO:0000313" key="3">
    <source>
        <dbReference type="Proteomes" id="UP000247476"/>
    </source>
</evidence>
<dbReference type="AlphaFoldDB" id="A0A2V5JZI0"/>